<proteinExistence type="predicted"/>
<protein>
    <submittedName>
        <fullName evidence="3">Uncharacterized protein</fullName>
    </submittedName>
</protein>
<accession>F2U2V0</accession>
<reference evidence="3" key="1">
    <citation type="submission" date="2009-08" db="EMBL/GenBank/DDBJ databases">
        <title>Annotation of Salpingoeca rosetta.</title>
        <authorList>
            <consortium name="The Broad Institute Genome Sequencing Platform"/>
            <person name="Russ C."/>
            <person name="Cuomo C."/>
            <person name="Burger G."/>
            <person name="Gray M.W."/>
            <person name="Holland P.W.H."/>
            <person name="King N."/>
            <person name="Lang F.B.F."/>
            <person name="Roger A.J."/>
            <person name="Ruiz-Trillo I."/>
            <person name="Young S.K."/>
            <person name="Zeng Q."/>
            <person name="Gargeya S."/>
            <person name="Alvarado L."/>
            <person name="Berlin A."/>
            <person name="Chapman S.B."/>
            <person name="Chen Z."/>
            <person name="Freedman E."/>
            <person name="Gellesch M."/>
            <person name="Goldberg J."/>
            <person name="Griggs A."/>
            <person name="Gujja S."/>
            <person name="Heilman E."/>
            <person name="Heiman D."/>
            <person name="Howarth C."/>
            <person name="Mehta T."/>
            <person name="Neiman D."/>
            <person name="Pearson M."/>
            <person name="Roberts A."/>
            <person name="Saif S."/>
            <person name="Shea T."/>
            <person name="Shenoy N."/>
            <person name="Sisk P."/>
            <person name="Stolte C."/>
            <person name="Sykes S."/>
            <person name="White J."/>
            <person name="Yandava C."/>
            <person name="Haas B."/>
            <person name="Nusbaum C."/>
            <person name="Birren B."/>
        </authorList>
    </citation>
    <scope>NUCLEOTIDE SEQUENCE [LARGE SCALE GENOMIC DNA]</scope>
    <source>
        <strain evidence="3">ATCC 50818</strain>
    </source>
</reference>
<evidence type="ECO:0000256" key="2">
    <source>
        <dbReference type="SAM" id="Phobius"/>
    </source>
</evidence>
<dbReference type="KEGG" id="sre:PTSG_02629"/>
<keyword evidence="2" id="KW-1133">Transmembrane helix</keyword>
<dbReference type="RefSeq" id="XP_004996127.1">
    <property type="nucleotide sequence ID" value="XM_004996070.1"/>
</dbReference>
<feature type="transmembrane region" description="Helical" evidence="2">
    <location>
        <begin position="57"/>
        <end position="77"/>
    </location>
</feature>
<evidence type="ECO:0000313" key="3">
    <source>
        <dbReference type="EMBL" id="EGD81944.1"/>
    </source>
</evidence>
<dbReference type="InParanoid" id="F2U2V0"/>
<sequence>MGSADEEVIEMPSVDNDGSKAKGSNWKDKKSNSRSALVKYTDDADEEERGWLQAHPILSALFVMLVVAGAVAVAFGVTYGRDDGSASAASMFYQSAETCASQYMNSGDFTACVLSLGHTDASEEATLASCISGCQSSNSTCR</sequence>
<keyword evidence="4" id="KW-1185">Reference proteome</keyword>
<feature type="region of interest" description="Disordered" evidence="1">
    <location>
        <begin position="1"/>
        <end position="35"/>
    </location>
</feature>
<name>F2U2V0_SALR5</name>
<evidence type="ECO:0000256" key="1">
    <source>
        <dbReference type="SAM" id="MobiDB-lite"/>
    </source>
</evidence>
<gene>
    <name evidence="3" type="ORF">PTSG_02629</name>
</gene>
<dbReference type="GeneID" id="16076715"/>
<dbReference type="AlphaFoldDB" id="F2U2V0"/>
<feature type="compositionally biased region" description="Basic and acidic residues" evidence="1">
    <location>
        <begin position="17"/>
        <end position="31"/>
    </location>
</feature>
<dbReference type="Proteomes" id="UP000007799">
    <property type="component" value="Unassembled WGS sequence"/>
</dbReference>
<keyword evidence="2" id="KW-0472">Membrane</keyword>
<organism evidence="4">
    <name type="scientific">Salpingoeca rosetta (strain ATCC 50818 / BSB-021)</name>
    <dbReference type="NCBI Taxonomy" id="946362"/>
    <lineage>
        <taxon>Eukaryota</taxon>
        <taxon>Choanoflagellata</taxon>
        <taxon>Craspedida</taxon>
        <taxon>Salpingoecidae</taxon>
        <taxon>Salpingoeca</taxon>
    </lineage>
</organism>
<evidence type="ECO:0000313" key="4">
    <source>
        <dbReference type="Proteomes" id="UP000007799"/>
    </source>
</evidence>
<keyword evidence="2" id="KW-0812">Transmembrane</keyword>
<dbReference type="EMBL" id="GL832960">
    <property type="protein sequence ID" value="EGD81944.1"/>
    <property type="molecule type" value="Genomic_DNA"/>
</dbReference>